<keyword evidence="5" id="KW-0720">Serine protease</keyword>
<dbReference type="RefSeq" id="YP_009494141.1">
    <property type="nucleotide sequence ID" value="NC_037955.1"/>
</dbReference>
<dbReference type="PANTHER" id="PTHR10381">
    <property type="entry name" value="ATP-DEPENDENT CLP PROTEASE PROTEOLYTIC SUBUNIT"/>
    <property type="match status" value="1"/>
</dbReference>
<name>A0A2U8XIR1_9DIPS</name>
<evidence type="ECO:0000313" key="7">
    <source>
        <dbReference type="EMBL" id="AWN58186.1"/>
    </source>
</evidence>
<dbReference type="InterPro" id="IPR001907">
    <property type="entry name" value="ClpP"/>
</dbReference>
<dbReference type="CDD" id="cd07017">
    <property type="entry name" value="S14_ClpP_2"/>
    <property type="match status" value="1"/>
</dbReference>
<reference evidence="7" key="1">
    <citation type="submission" date="2017-12" db="EMBL/GenBank/DDBJ databases">
        <title>The complete chloroplast genome of Dipelta floribunda.</title>
        <authorList>
            <person name="Fan W."/>
            <person name="Li Z."/>
        </authorList>
    </citation>
    <scope>NUCLEOTIDE SEQUENCE</scope>
</reference>
<proteinExistence type="inferred from homology"/>
<dbReference type="GO" id="GO:0051117">
    <property type="term" value="F:ATPase binding"/>
    <property type="evidence" value="ECO:0007669"/>
    <property type="project" value="TreeGrafter"/>
</dbReference>
<evidence type="ECO:0000256" key="5">
    <source>
        <dbReference type="ARBA" id="ARBA00022825"/>
    </source>
</evidence>
<keyword evidence="3 7" id="KW-0645">Protease</keyword>
<evidence type="ECO:0000256" key="2">
    <source>
        <dbReference type="ARBA" id="ARBA00022640"/>
    </source>
</evidence>
<gene>
    <name evidence="7" type="primary">clpP</name>
</gene>
<dbReference type="GO" id="GO:0004176">
    <property type="term" value="F:ATP-dependent peptidase activity"/>
    <property type="evidence" value="ECO:0007669"/>
    <property type="project" value="InterPro"/>
</dbReference>
<dbReference type="GeneID" id="36954919"/>
<evidence type="ECO:0000256" key="1">
    <source>
        <dbReference type="ARBA" id="ARBA00007039"/>
    </source>
</evidence>
<comment type="similarity">
    <text evidence="1 6">Belongs to the peptidase S14 family.</text>
</comment>
<dbReference type="GO" id="GO:0009368">
    <property type="term" value="C:endopeptidase Clp complex"/>
    <property type="evidence" value="ECO:0007669"/>
    <property type="project" value="TreeGrafter"/>
</dbReference>
<dbReference type="SUPFAM" id="SSF52096">
    <property type="entry name" value="ClpP/crotonase"/>
    <property type="match status" value="1"/>
</dbReference>
<keyword evidence="2 7" id="KW-0934">Plastid</keyword>
<dbReference type="GO" id="GO:0004252">
    <property type="term" value="F:serine-type endopeptidase activity"/>
    <property type="evidence" value="ECO:0007669"/>
    <property type="project" value="InterPro"/>
</dbReference>
<dbReference type="GO" id="GO:0006515">
    <property type="term" value="P:protein quality control for misfolded or incompletely synthesized proteins"/>
    <property type="evidence" value="ECO:0007669"/>
    <property type="project" value="TreeGrafter"/>
</dbReference>
<protein>
    <recommendedName>
        <fullName evidence="6">ATP-dependent Clp protease proteolytic subunit</fullName>
    </recommendedName>
</protein>
<evidence type="ECO:0000256" key="3">
    <source>
        <dbReference type="ARBA" id="ARBA00022670"/>
    </source>
</evidence>
<accession>A0A2U8XIR1</accession>
<keyword evidence="7" id="KW-0150">Chloroplast</keyword>
<organism evidence="7">
    <name type="scientific">Dipelta floribunda</name>
    <dbReference type="NCBI Taxonomy" id="179998"/>
    <lineage>
        <taxon>Eukaryota</taxon>
        <taxon>Viridiplantae</taxon>
        <taxon>Streptophyta</taxon>
        <taxon>Embryophyta</taxon>
        <taxon>Tracheophyta</taxon>
        <taxon>Spermatophyta</taxon>
        <taxon>Magnoliopsida</taxon>
        <taxon>eudicotyledons</taxon>
        <taxon>Gunneridae</taxon>
        <taxon>Pentapetalae</taxon>
        <taxon>asterids</taxon>
        <taxon>campanulids</taxon>
        <taxon>Dipsacales</taxon>
        <taxon>Caprifoliaceae</taxon>
        <taxon>Dipelta</taxon>
    </lineage>
</organism>
<sequence>MEREVQLDPFLGGFRLLLSIRIIYGWLDSELSNQIVGLIVFLSIEDHTKDQHLLILCPGGSIIGGVAIYDMMQSVKADVHTVAVGEVASIASFILLGGTITKRLAFPHAWRQWDFYLKEKRRLCLRHMKYEY</sequence>
<dbReference type="EMBL" id="MG738670">
    <property type="protein sequence ID" value="AWN58186.1"/>
    <property type="molecule type" value="Genomic_DNA"/>
</dbReference>
<keyword evidence="4" id="KW-0378">Hydrolase</keyword>
<dbReference type="Pfam" id="PF00574">
    <property type="entry name" value="CLP_protease"/>
    <property type="match status" value="1"/>
</dbReference>
<geneLocation type="chloroplast" evidence="7"/>
<dbReference type="PRINTS" id="PR00127">
    <property type="entry name" value="CLPPROTEASEP"/>
</dbReference>
<dbReference type="GO" id="GO:0009532">
    <property type="term" value="C:plastid stroma"/>
    <property type="evidence" value="ECO:0007669"/>
    <property type="project" value="UniProtKB-ARBA"/>
</dbReference>
<evidence type="ECO:0000256" key="6">
    <source>
        <dbReference type="RuleBase" id="RU003567"/>
    </source>
</evidence>
<dbReference type="Gene3D" id="3.90.226.10">
    <property type="entry name" value="2-enoyl-CoA Hydratase, Chain A, domain 1"/>
    <property type="match status" value="1"/>
</dbReference>
<dbReference type="InterPro" id="IPR023562">
    <property type="entry name" value="ClpP/TepA"/>
</dbReference>
<dbReference type="PANTHER" id="PTHR10381:SF15">
    <property type="entry name" value="CHLOROPLASTIC ATP-DEPENDENT CLP PROTEASE PROTEOLYTIC SUBUNIT 1"/>
    <property type="match status" value="1"/>
</dbReference>
<evidence type="ECO:0000256" key="4">
    <source>
        <dbReference type="ARBA" id="ARBA00022801"/>
    </source>
</evidence>
<dbReference type="InterPro" id="IPR029045">
    <property type="entry name" value="ClpP/crotonase-like_dom_sf"/>
</dbReference>
<dbReference type="AlphaFoldDB" id="A0A2U8XIR1"/>